<keyword evidence="4 13" id="KW-0808">Transferase</keyword>
<evidence type="ECO:0000256" key="2">
    <source>
        <dbReference type="ARBA" id="ARBA00009605"/>
    </source>
</evidence>
<dbReference type="SUPFAM" id="SSF56112">
    <property type="entry name" value="Protein kinase-like (PK-like)"/>
    <property type="match status" value="1"/>
</dbReference>
<feature type="compositionally biased region" description="Pro residues" evidence="14">
    <location>
        <begin position="546"/>
        <end position="562"/>
    </location>
</feature>
<dbReference type="PRINTS" id="PR00653">
    <property type="entry name" value="ACTIVIN2R"/>
</dbReference>
<comment type="cofactor">
    <cofactor evidence="13">
        <name>Mg(2+)</name>
        <dbReference type="ChEBI" id="CHEBI:18420"/>
    </cofactor>
    <cofactor evidence="13">
        <name>Mn(2+)</name>
        <dbReference type="ChEBI" id="CHEBI:29035"/>
    </cofactor>
</comment>
<dbReference type="GO" id="GO:0005524">
    <property type="term" value="F:ATP binding"/>
    <property type="evidence" value="ECO:0007669"/>
    <property type="project" value="UniProtKB-UniRule"/>
</dbReference>
<evidence type="ECO:0000313" key="18">
    <source>
        <dbReference type="Proteomes" id="UP001374579"/>
    </source>
</evidence>
<organism evidence="17 18">
    <name type="scientific">Littorina saxatilis</name>
    <dbReference type="NCBI Taxonomy" id="31220"/>
    <lineage>
        <taxon>Eukaryota</taxon>
        <taxon>Metazoa</taxon>
        <taxon>Spiralia</taxon>
        <taxon>Lophotrochozoa</taxon>
        <taxon>Mollusca</taxon>
        <taxon>Gastropoda</taxon>
        <taxon>Caenogastropoda</taxon>
        <taxon>Littorinimorpha</taxon>
        <taxon>Littorinoidea</taxon>
        <taxon>Littorinidae</taxon>
        <taxon>Littorina</taxon>
    </lineage>
</organism>
<dbReference type="Gene3D" id="1.10.510.10">
    <property type="entry name" value="Transferase(Phosphotransferase) domain 1"/>
    <property type="match status" value="1"/>
</dbReference>
<proteinExistence type="inferred from homology"/>
<keyword evidence="18" id="KW-1185">Reference proteome</keyword>
<dbReference type="GO" id="GO:0048185">
    <property type="term" value="F:activin binding"/>
    <property type="evidence" value="ECO:0007669"/>
    <property type="project" value="TreeGrafter"/>
</dbReference>
<dbReference type="InterPro" id="IPR000472">
    <property type="entry name" value="Activin_recp"/>
</dbReference>
<dbReference type="Gene3D" id="3.30.200.20">
    <property type="entry name" value="Phosphorylase Kinase, domain 1"/>
    <property type="match status" value="1"/>
</dbReference>
<keyword evidence="3 13" id="KW-0723">Serine/threonine-protein kinase</keyword>
<dbReference type="PANTHER" id="PTHR23255">
    <property type="entry name" value="TRANSFORMING GROWTH FACTOR-BETA RECEPTOR TYPE I AND II"/>
    <property type="match status" value="1"/>
</dbReference>
<evidence type="ECO:0000256" key="7">
    <source>
        <dbReference type="ARBA" id="ARBA00022741"/>
    </source>
</evidence>
<dbReference type="PROSITE" id="PS00108">
    <property type="entry name" value="PROTEIN_KINASE_ST"/>
    <property type="match status" value="1"/>
</dbReference>
<dbReference type="Pfam" id="PF00069">
    <property type="entry name" value="Pkinase"/>
    <property type="match status" value="1"/>
</dbReference>
<dbReference type="EC" id="2.7.11.30" evidence="13"/>
<evidence type="ECO:0000256" key="8">
    <source>
        <dbReference type="ARBA" id="ARBA00022777"/>
    </source>
</evidence>
<evidence type="ECO:0000256" key="15">
    <source>
        <dbReference type="SAM" id="SignalP"/>
    </source>
</evidence>
<keyword evidence="9 13" id="KW-0067">ATP-binding</keyword>
<keyword evidence="12 13" id="KW-0675">Receptor</keyword>
<dbReference type="InterPro" id="IPR000719">
    <property type="entry name" value="Prot_kinase_dom"/>
</dbReference>
<protein>
    <recommendedName>
        <fullName evidence="13">Serine/threonine-protein kinase receptor</fullName>
        <ecNumber evidence="13">2.7.11.30</ecNumber>
    </recommendedName>
</protein>
<feature type="compositionally biased region" description="Polar residues" evidence="14">
    <location>
        <begin position="570"/>
        <end position="579"/>
    </location>
</feature>
<evidence type="ECO:0000256" key="11">
    <source>
        <dbReference type="ARBA" id="ARBA00023136"/>
    </source>
</evidence>
<keyword evidence="13" id="KW-0464">Manganese</keyword>
<evidence type="ECO:0000256" key="9">
    <source>
        <dbReference type="ARBA" id="ARBA00022840"/>
    </source>
</evidence>
<gene>
    <name evidence="17" type="ORF">V1264_008283</name>
</gene>
<dbReference type="InterPro" id="IPR000333">
    <property type="entry name" value="TGFB_receptor"/>
</dbReference>
<evidence type="ECO:0000256" key="5">
    <source>
        <dbReference type="ARBA" id="ARBA00022692"/>
    </source>
</evidence>
<keyword evidence="10 13" id="KW-1133">Transmembrane helix</keyword>
<dbReference type="Proteomes" id="UP001374579">
    <property type="component" value="Unassembled WGS sequence"/>
</dbReference>
<dbReference type="GO" id="GO:0048179">
    <property type="term" value="C:activin receptor complex"/>
    <property type="evidence" value="ECO:0007669"/>
    <property type="project" value="TreeGrafter"/>
</dbReference>
<evidence type="ECO:0000256" key="10">
    <source>
        <dbReference type="ARBA" id="ARBA00022989"/>
    </source>
</evidence>
<evidence type="ECO:0000256" key="12">
    <source>
        <dbReference type="ARBA" id="ARBA00023170"/>
    </source>
</evidence>
<comment type="similarity">
    <text evidence="2 13">Belongs to the protein kinase superfamily. TKL Ser/Thr protein kinase family. TGFB receptor subfamily.</text>
</comment>
<evidence type="ECO:0000256" key="14">
    <source>
        <dbReference type="SAM" id="MobiDB-lite"/>
    </source>
</evidence>
<dbReference type="EMBL" id="JBAMIC010000021">
    <property type="protein sequence ID" value="KAK7092552.1"/>
    <property type="molecule type" value="Genomic_DNA"/>
</dbReference>
<evidence type="ECO:0000256" key="13">
    <source>
        <dbReference type="RuleBase" id="RU361271"/>
    </source>
</evidence>
<comment type="subcellular location">
    <subcellularLocation>
        <location evidence="1 13">Membrane</location>
        <topology evidence="1 13">Single-pass type I membrane protein</topology>
    </subcellularLocation>
</comment>
<keyword evidence="11 13" id="KW-0472">Membrane</keyword>
<feature type="signal peptide" evidence="15">
    <location>
        <begin position="1"/>
        <end position="28"/>
    </location>
</feature>
<feature type="transmembrane region" description="Helical" evidence="13">
    <location>
        <begin position="179"/>
        <end position="204"/>
    </location>
</feature>
<dbReference type="Gene3D" id="2.10.60.10">
    <property type="entry name" value="CD59"/>
    <property type="match status" value="1"/>
</dbReference>
<evidence type="ECO:0000256" key="1">
    <source>
        <dbReference type="ARBA" id="ARBA00004479"/>
    </source>
</evidence>
<dbReference type="FunFam" id="3.30.200.20:FF:000094">
    <property type="entry name" value="Serine/threonine-protein kinase receptor"/>
    <property type="match status" value="1"/>
</dbReference>
<feature type="region of interest" description="Disordered" evidence="14">
    <location>
        <begin position="536"/>
        <end position="588"/>
    </location>
</feature>
<dbReference type="GO" id="GO:0017002">
    <property type="term" value="F:activin receptor activity"/>
    <property type="evidence" value="ECO:0007669"/>
    <property type="project" value="TreeGrafter"/>
</dbReference>
<comment type="caution">
    <text evidence="17">The sequence shown here is derived from an EMBL/GenBank/DDBJ whole genome shotgun (WGS) entry which is preliminary data.</text>
</comment>
<keyword evidence="8 13" id="KW-0418">Kinase</keyword>
<evidence type="ECO:0000256" key="4">
    <source>
        <dbReference type="ARBA" id="ARBA00022679"/>
    </source>
</evidence>
<comment type="catalytic activity">
    <reaction evidence="13">
        <text>L-threonyl-[receptor-protein] + ATP = O-phospho-L-threonyl-[receptor-protein] + ADP + H(+)</text>
        <dbReference type="Rhea" id="RHEA:44880"/>
        <dbReference type="Rhea" id="RHEA-COMP:11024"/>
        <dbReference type="Rhea" id="RHEA-COMP:11025"/>
        <dbReference type="ChEBI" id="CHEBI:15378"/>
        <dbReference type="ChEBI" id="CHEBI:30013"/>
        <dbReference type="ChEBI" id="CHEBI:30616"/>
        <dbReference type="ChEBI" id="CHEBI:61977"/>
        <dbReference type="ChEBI" id="CHEBI:456216"/>
        <dbReference type="EC" id="2.7.11.30"/>
    </reaction>
</comment>
<evidence type="ECO:0000313" key="17">
    <source>
        <dbReference type="EMBL" id="KAK7092552.1"/>
    </source>
</evidence>
<keyword evidence="5 13" id="KW-0812">Transmembrane</keyword>
<reference evidence="17 18" key="1">
    <citation type="submission" date="2024-02" db="EMBL/GenBank/DDBJ databases">
        <title>Chromosome-scale genome assembly of the rough periwinkle Littorina saxatilis.</title>
        <authorList>
            <person name="De Jode A."/>
            <person name="Faria R."/>
            <person name="Formenti G."/>
            <person name="Sims Y."/>
            <person name="Smith T.P."/>
            <person name="Tracey A."/>
            <person name="Wood J.M.D."/>
            <person name="Zagrodzka Z.B."/>
            <person name="Johannesson K."/>
            <person name="Butlin R.K."/>
            <person name="Leder E.H."/>
        </authorList>
    </citation>
    <scope>NUCLEOTIDE SEQUENCE [LARGE SCALE GENOMIC DNA]</scope>
    <source>
        <strain evidence="17">Snail1</strain>
        <tissue evidence="17">Muscle</tissue>
    </source>
</reference>
<dbReference type="AlphaFoldDB" id="A0AAN9G2P4"/>
<dbReference type="SUPFAM" id="SSF57302">
    <property type="entry name" value="Snake toxin-like"/>
    <property type="match status" value="1"/>
</dbReference>
<dbReference type="Pfam" id="PF01064">
    <property type="entry name" value="Activin_recp"/>
    <property type="match status" value="1"/>
</dbReference>
<keyword evidence="13" id="KW-0460">Magnesium</keyword>
<dbReference type="InterPro" id="IPR045860">
    <property type="entry name" value="Snake_toxin-like_sf"/>
</dbReference>
<feature type="chain" id="PRO_5042968107" description="Serine/threonine-protein kinase receptor" evidence="15">
    <location>
        <begin position="29"/>
        <end position="588"/>
    </location>
</feature>
<evidence type="ECO:0000256" key="6">
    <source>
        <dbReference type="ARBA" id="ARBA00022729"/>
    </source>
</evidence>
<dbReference type="GO" id="GO:0046872">
    <property type="term" value="F:metal ion binding"/>
    <property type="evidence" value="ECO:0007669"/>
    <property type="project" value="UniProtKB-KW"/>
</dbReference>
<dbReference type="InterPro" id="IPR011009">
    <property type="entry name" value="Kinase-like_dom_sf"/>
</dbReference>
<dbReference type="CDD" id="cd14053">
    <property type="entry name" value="STKc_ACVR2"/>
    <property type="match status" value="1"/>
</dbReference>
<sequence>MMKMTLSKALRSWPCLLILPLLFQRSLAIFPQSDPSSEARTDSNEKPDAVINIQCEKFPPEETKCDPGVPNCVQKPGVMTCDKTSTPSGRNFCFASWINGTDGIHVVKKGCWSNDPDCEGKRSCERRPGPSVRGVYFCCCEGDLCNRNISFQSNLIHDTETPVSTTTASSVRKENESQVLTVILCSIVPIIGFAVTIVVLFFVWQRHRRSLYTGHEQLPTVEPGYVSTPSDASLNLDKVKLIELRARGRFGSVWKAQLVTDYVAVKIFPLQEKQSWMTEQEIYNLPQMSHDNVLRFIASEKRGENLNIELWLLTEFHENGSLYDYLKAHVLTWSQICKIAETVASGLAFLHDEIPPTSTLEAKPAVAHRDFKSKNVLLKSDLSACVADFGLALKFEPGKAPGETHGLVGTRRYMAPEVLEGAICFNRDAFLRIDMYACGLVLWELLTRCNAAEGPVGEYQLPFEAVQEVGQHPSLETMQEYVVNRKMRPLLHDHWKRHPGMASIASTIEECWDQDAEARLSAGCVQERIAALTRTLNSTGTAGGAPPIPPPLPTSMPPPLGLSPPRSGDSVISFSTSSDIPPKDLSSC</sequence>
<dbReference type="PANTHER" id="PTHR23255:SF98">
    <property type="entry name" value="SERINE_THREONINE-PROTEIN KINASE RECEPTOR"/>
    <property type="match status" value="1"/>
</dbReference>
<dbReference type="CDD" id="cd23615">
    <property type="entry name" value="TFP_LU_ECD_ACVR2"/>
    <property type="match status" value="1"/>
</dbReference>
<evidence type="ECO:0000259" key="16">
    <source>
        <dbReference type="PROSITE" id="PS50011"/>
    </source>
</evidence>
<keyword evidence="6 15" id="KW-0732">Signal</keyword>
<keyword evidence="13" id="KW-0479">Metal-binding</keyword>
<dbReference type="GO" id="GO:0071363">
    <property type="term" value="P:cellular response to growth factor stimulus"/>
    <property type="evidence" value="ECO:0007669"/>
    <property type="project" value="TreeGrafter"/>
</dbReference>
<keyword evidence="7 13" id="KW-0547">Nucleotide-binding</keyword>
<evidence type="ECO:0000256" key="3">
    <source>
        <dbReference type="ARBA" id="ARBA00022527"/>
    </source>
</evidence>
<name>A0AAN9G2P4_9CAEN</name>
<dbReference type="PROSITE" id="PS50011">
    <property type="entry name" value="PROTEIN_KINASE_DOM"/>
    <property type="match status" value="1"/>
</dbReference>
<feature type="domain" description="Protein kinase" evidence="16">
    <location>
        <begin position="239"/>
        <end position="532"/>
    </location>
</feature>
<dbReference type="InterPro" id="IPR008271">
    <property type="entry name" value="Ser/Thr_kinase_AS"/>
</dbReference>
<accession>A0AAN9G2P4</accession>